<dbReference type="InterPro" id="IPR009091">
    <property type="entry name" value="RCC1/BLIP-II"/>
</dbReference>
<accession>A0A9X3J6A6</accession>
<sequence length="756" mass="86701">MTLNRFIIFSILLTLFSCTQKTEVKTATATNAKGQVFHADKPYIQEYSIRYYLSEDQTNQKISAVSADRNNHIHVLSNHEILVPDNGQLFYSGQLIRDLAYTPMLAKKISAITTYKNHTVYLDNKHVFSNSWAGKIQIDHGLPKAQFLAAGKDFHFLVSDGNNLVYVNADGEQLWSGKFADLKELKYHEAKNRFILVSSKEVAEFLPSGNIKSIYKGAAITCAQPLSQTDKIAIGTTNGYLIYPENKRITKVPCPEITCINEIEGELWFGSAFGAFKLNNDGKYRYYAGERWLPGNEVSALAKGPESSILVTTNKGLAKITFEEMTLEEKALFYEKQVREKNIRYGFNCCVSQLPNGYSTATMTAQASDNLWTGMYLASQLFRYKVTGDESARQNAYEAFEAMERLHTITGIDGLFARGFERDYKVENTKTEGWEARELKTGSPATMWLRGNDHPNWTWRSTVSSDQTVGQVFALTLILELVEDEDWRHRALKYLDDLMGYIVENDMYIIDVDGEPTLWGKWNPDYVNGFPTNVGDRRLYSSNIIAFLQTAYKYTGKEKYKDKAYELMNEYGYLENLVRPISEIGPSNADEWSKHLSEEWNHSDDEMYFLAYWSLYPDAFTPELKTKFEAAIKDHWEIERPEKNALWNFCYSMTGAKDFDLDESIEFLQQYPLDLRHWGMKNSQRQDVEYLPDNFRGQTTKELLPLQEIPLYRHNGQIFKLDCEGNGSSLVSAGDTWLLPYWMGRYLGVISAPQPK</sequence>
<organism evidence="1 2">
    <name type="scientific">Draconibacterium aestuarii</name>
    <dbReference type="NCBI Taxonomy" id="2998507"/>
    <lineage>
        <taxon>Bacteria</taxon>
        <taxon>Pseudomonadati</taxon>
        <taxon>Bacteroidota</taxon>
        <taxon>Bacteroidia</taxon>
        <taxon>Marinilabiliales</taxon>
        <taxon>Prolixibacteraceae</taxon>
        <taxon>Draconibacterium</taxon>
    </lineage>
</organism>
<protein>
    <submittedName>
        <fullName evidence="1">Uncharacterized protein</fullName>
    </submittedName>
</protein>
<dbReference type="EMBL" id="JAPOHD010000007">
    <property type="protein sequence ID" value="MCY1719445.1"/>
    <property type="molecule type" value="Genomic_DNA"/>
</dbReference>
<name>A0A9X3J6A6_9BACT</name>
<evidence type="ECO:0000313" key="2">
    <source>
        <dbReference type="Proteomes" id="UP001145087"/>
    </source>
</evidence>
<dbReference type="AlphaFoldDB" id="A0A9X3J6A6"/>
<dbReference type="Proteomes" id="UP001145087">
    <property type="component" value="Unassembled WGS sequence"/>
</dbReference>
<reference evidence="1" key="1">
    <citation type="submission" date="2022-11" db="EMBL/GenBank/DDBJ databases">
        <title>Marilongibacter aestuarii gen. nov., sp. nov., isolated from tidal flat sediment.</title>
        <authorList>
            <person name="Jiayan W."/>
        </authorList>
    </citation>
    <scope>NUCLEOTIDE SEQUENCE</scope>
    <source>
        <strain evidence="1">Z1-6</strain>
    </source>
</reference>
<dbReference type="RefSeq" id="WP_343331782.1">
    <property type="nucleotide sequence ID" value="NZ_JAPOHD010000007.1"/>
</dbReference>
<dbReference type="SUPFAM" id="SSF50985">
    <property type="entry name" value="RCC1/BLIP-II"/>
    <property type="match status" value="1"/>
</dbReference>
<gene>
    <name evidence="1" type="ORF">OU798_03780</name>
</gene>
<dbReference type="Gene3D" id="2.130.10.10">
    <property type="entry name" value="YVTN repeat-like/Quinoprotein amine dehydrogenase"/>
    <property type="match status" value="1"/>
</dbReference>
<comment type="caution">
    <text evidence="1">The sequence shown here is derived from an EMBL/GenBank/DDBJ whole genome shotgun (WGS) entry which is preliminary data.</text>
</comment>
<proteinExistence type="predicted"/>
<keyword evidence="2" id="KW-1185">Reference proteome</keyword>
<dbReference type="InterPro" id="IPR015943">
    <property type="entry name" value="WD40/YVTN_repeat-like_dom_sf"/>
</dbReference>
<evidence type="ECO:0000313" key="1">
    <source>
        <dbReference type="EMBL" id="MCY1719445.1"/>
    </source>
</evidence>
<dbReference type="PROSITE" id="PS51257">
    <property type="entry name" value="PROKAR_LIPOPROTEIN"/>
    <property type="match status" value="1"/>
</dbReference>